<evidence type="ECO:0000313" key="2">
    <source>
        <dbReference type="EMBL" id="KAF9521571.1"/>
    </source>
</evidence>
<feature type="compositionally biased region" description="Polar residues" evidence="1">
    <location>
        <begin position="62"/>
        <end position="76"/>
    </location>
</feature>
<gene>
    <name evidence="2" type="ORF">CPB83DRAFT_865408</name>
</gene>
<protein>
    <submittedName>
        <fullName evidence="2">Uncharacterized protein</fullName>
    </submittedName>
</protein>
<reference evidence="2" key="1">
    <citation type="submission" date="2020-11" db="EMBL/GenBank/DDBJ databases">
        <authorList>
            <consortium name="DOE Joint Genome Institute"/>
            <person name="Ahrendt S."/>
            <person name="Riley R."/>
            <person name="Andreopoulos W."/>
            <person name="Labutti K."/>
            <person name="Pangilinan J."/>
            <person name="Ruiz-Duenas F.J."/>
            <person name="Barrasa J.M."/>
            <person name="Sanchez-Garcia M."/>
            <person name="Camarero S."/>
            <person name="Miyauchi S."/>
            <person name="Serrano A."/>
            <person name="Linde D."/>
            <person name="Babiker R."/>
            <person name="Drula E."/>
            <person name="Ayuso-Fernandez I."/>
            <person name="Pacheco R."/>
            <person name="Padilla G."/>
            <person name="Ferreira P."/>
            <person name="Barriuso J."/>
            <person name="Kellner H."/>
            <person name="Castanera R."/>
            <person name="Alfaro M."/>
            <person name="Ramirez L."/>
            <person name="Pisabarro A.G."/>
            <person name="Kuo A."/>
            <person name="Tritt A."/>
            <person name="Lipzen A."/>
            <person name="He G."/>
            <person name="Yan M."/>
            <person name="Ng V."/>
            <person name="Cullen D."/>
            <person name="Martin F."/>
            <person name="Rosso M.-N."/>
            <person name="Henrissat B."/>
            <person name="Hibbett D."/>
            <person name="Martinez A.T."/>
            <person name="Grigoriev I.V."/>
        </authorList>
    </citation>
    <scope>NUCLEOTIDE SEQUENCE</scope>
    <source>
        <strain evidence="2">CBS 506.95</strain>
    </source>
</reference>
<dbReference type="OrthoDB" id="529205at2759"/>
<feature type="compositionally biased region" description="Basic and acidic residues" evidence="1">
    <location>
        <begin position="39"/>
        <end position="54"/>
    </location>
</feature>
<dbReference type="EMBL" id="MU158023">
    <property type="protein sequence ID" value="KAF9521571.1"/>
    <property type="molecule type" value="Genomic_DNA"/>
</dbReference>
<evidence type="ECO:0000313" key="3">
    <source>
        <dbReference type="Proteomes" id="UP000807306"/>
    </source>
</evidence>
<evidence type="ECO:0000256" key="1">
    <source>
        <dbReference type="SAM" id="MobiDB-lite"/>
    </source>
</evidence>
<organism evidence="2 3">
    <name type="scientific">Crepidotus variabilis</name>
    <dbReference type="NCBI Taxonomy" id="179855"/>
    <lineage>
        <taxon>Eukaryota</taxon>
        <taxon>Fungi</taxon>
        <taxon>Dikarya</taxon>
        <taxon>Basidiomycota</taxon>
        <taxon>Agaricomycotina</taxon>
        <taxon>Agaricomycetes</taxon>
        <taxon>Agaricomycetidae</taxon>
        <taxon>Agaricales</taxon>
        <taxon>Agaricineae</taxon>
        <taxon>Crepidotaceae</taxon>
        <taxon>Crepidotus</taxon>
    </lineage>
</organism>
<feature type="region of interest" description="Disordered" evidence="1">
    <location>
        <begin position="34"/>
        <end position="120"/>
    </location>
</feature>
<proteinExistence type="predicted"/>
<accession>A0A9P6E309</accession>
<keyword evidence="3" id="KW-1185">Reference proteome</keyword>
<comment type="caution">
    <text evidence="2">The sequence shown here is derived from an EMBL/GenBank/DDBJ whole genome shotgun (WGS) entry which is preliminary data.</text>
</comment>
<sequence length="176" mass="18843">MFSRSIIASTSSISRNVAARSVVASSAVRNGRYYSSTMHENDPEVLEREKDKSLSKTRSKSSPHQDTPGWNETLASASEAAVKADRHGTHPSDMIKTTVEYQRAERDSSEGDGTVSSTAFYPVDEVAGPLKGLGKNSKDGPELNMGEIGKKVGEISEKVGEKVGEAVKEAGKKLGQ</sequence>
<name>A0A9P6E309_9AGAR</name>
<dbReference type="Proteomes" id="UP000807306">
    <property type="component" value="Unassembled WGS sequence"/>
</dbReference>
<dbReference type="AlphaFoldDB" id="A0A9P6E309"/>